<dbReference type="OrthoDB" id="10016394at2"/>
<keyword evidence="2" id="KW-1185">Reference proteome</keyword>
<dbReference type="RefSeq" id="WP_149285072.1">
    <property type="nucleotide sequence ID" value="NZ_CP038437.2"/>
</dbReference>
<protein>
    <submittedName>
        <fullName evidence="1">Uncharacterized protein</fullName>
    </submittedName>
</protein>
<evidence type="ECO:0000313" key="2">
    <source>
        <dbReference type="Proteomes" id="UP000324285"/>
    </source>
</evidence>
<name>A0A5C1NEE7_9GAMM</name>
<accession>A0A5C1NEE7</accession>
<sequence>MTDVTDIRRAYKDYKFRRDKHWSDLGRVAFNFKNAFSEYIGVDNLTYVDSDGKKIEYVQIGHGRDGKFIAASNPYDNIFHNEGLDLEFIVRIVIDEDEIVYPKTPIYFSFTISKEELGYNLTYNPPSEGRDFDIKTGDRSSFSSVCESLASDLVTMFEGTLFPD</sequence>
<dbReference type="Proteomes" id="UP000324285">
    <property type="component" value="Chromosome"/>
</dbReference>
<dbReference type="AlphaFoldDB" id="A0A5C1NEE7"/>
<dbReference type="EMBL" id="CP038437">
    <property type="protein sequence ID" value="QEM82062.1"/>
    <property type="molecule type" value="Genomic_DNA"/>
</dbReference>
<proteinExistence type="predicted"/>
<gene>
    <name evidence="1" type="ORF">E4T21_11275</name>
</gene>
<reference evidence="1" key="1">
    <citation type="submission" date="2021-02" db="EMBL/GenBank/DDBJ databases">
        <title>Strain Y2R2, a novel species of the genus Halomonas.</title>
        <authorList>
            <person name="Huang H."/>
        </authorList>
    </citation>
    <scope>NUCLEOTIDE SEQUENCE</scope>
    <source>
        <strain evidence="1">Y2R2</strain>
    </source>
</reference>
<dbReference type="KEGG" id="hbh:E4T21_11275"/>
<organism evidence="1 2">
    <name type="scientific">Halomonas binhaiensis</name>
    <dbReference type="NCBI Taxonomy" id="2562282"/>
    <lineage>
        <taxon>Bacteria</taxon>
        <taxon>Pseudomonadati</taxon>
        <taxon>Pseudomonadota</taxon>
        <taxon>Gammaproteobacteria</taxon>
        <taxon>Oceanospirillales</taxon>
        <taxon>Halomonadaceae</taxon>
        <taxon>Halomonas</taxon>
    </lineage>
</organism>
<evidence type="ECO:0000313" key="1">
    <source>
        <dbReference type="EMBL" id="QEM82062.1"/>
    </source>
</evidence>